<evidence type="ECO:0000313" key="3">
    <source>
        <dbReference type="Proteomes" id="UP000264071"/>
    </source>
</evidence>
<dbReference type="GO" id="GO:0009298">
    <property type="term" value="P:GDP-mannose biosynthetic process"/>
    <property type="evidence" value="ECO:0007669"/>
    <property type="project" value="TreeGrafter"/>
</dbReference>
<accession>A0A3D4V5E5</accession>
<dbReference type="SUPFAM" id="SSF159283">
    <property type="entry name" value="Guanosine diphospho-D-mannose pyrophosphorylase/mannose-6-phosphate isomerase linker domain"/>
    <property type="match status" value="1"/>
</dbReference>
<dbReference type="SUPFAM" id="SSF53448">
    <property type="entry name" value="Nucleotide-diphospho-sugar transferases"/>
    <property type="match status" value="1"/>
</dbReference>
<dbReference type="PANTHER" id="PTHR46390:SF1">
    <property type="entry name" value="MANNOSE-1-PHOSPHATE GUANYLYLTRANSFERASE"/>
    <property type="match status" value="1"/>
</dbReference>
<dbReference type="Pfam" id="PF00483">
    <property type="entry name" value="NTP_transferase"/>
    <property type="match status" value="1"/>
</dbReference>
<proteinExistence type="predicted"/>
<evidence type="ECO:0000313" key="2">
    <source>
        <dbReference type="EMBL" id="HCT56349.1"/>
    </source>
</evidence>
<comment type="caution">
    <text evidence="2">The sequence shown here is derived from an EMBL/GenBank/DDBJ whole genome shotgun (WGS) entry which is preliminary data.</text>
</comment>
<sequence>MSEPHAASPHLVPSVTPETAAVIDEPATPDASTLEDFEPEPLLDTRTAMWAVIFAGGIGTRFWPLSTPRRPKQLLALVNERPLIADTVARLSPLVPAERVLVVTSADIADALHEAIPEIPRANMLVEPRPLGTAAALAWGAQEVARRAGPDTIFAALHADLAVGHPDVFRDSLRRAASIASNDAHLVVLGATPTRPETGFGYLQPGSMVDPLVSRAEGGACHVEHFVEKPSAALADVLIDKGALWNTGIFVWRAKVVLDELAAHTHELQHGLPRLAAGELEAFAELVTSVSIDRGLLERSRRVVVLPSAFEWDDVGTWASLRRVRELDDTGNGVMGSVHCVESSGNVIHADDCCVVVYGVSGMIVVSIQGLTFVTTQERATELGPLLNALPGSLRFNPGRS</sequence>
<feature type="domain" description="Nucleotidyl transferase" evidence="1">
    <location>
        <begin position="51"/>
        <end position="326"/>
    </location>
</feature>
<dbReference type="InterPro" id="IPR005835">
    <property type="entry name" value="NTP_transferase_dom"/>
</dbReference>
<reference evidence="2 3" key="1">
    <citation type="journal article" date="2018" name="Nat. Biotechnol.">
        <title>A standardized bacterial taxonomy based on genome phylogeny substantially revises the tree of life.</title>
        <authorList>
            <person name="Parks D.H."/>
            <person name="Chuvochina M."/>
            <person name="Waite D.W."/>
            <person name="Rinke C."/>
            <person name="Skarshewski A."/>
            <person name="Chaumeil P.A."/>
            <person name="Hugenholtz P."/>
        </authorList>
    </citation>
    <scope>NUCLEOTIDE SEQUENCE [LARGE SCALE GENOMIC DNA]</scope>
    <source>
        <strain evidence="2">UBA8844</strain>
    </source>
</reference>
<protein>
    <recommendedName>
        <fullName evidence="1">Nucleotidyl transferase domain-containing protein</fullName>
    </recommendedName>
</protein>
<dbReference type="AlphaFoldDB" id="A0A3D4V5E5"/>
<dbReference type="PANTHER" id="PTHR46390">
    <property type="entry name" value="MANNOSE-1-PHOSPHATE GUANYLYLTRANSFERASE"/>
    <property type="match status" value="1"/>
</dbReference>
<dbReference type="GO" id="GO:0004475">
    <property type="term" value="F:mannose-1-phosphate guanylyltransferase (GTP) activity"/>
    <property type="evidence" value="ECO:0007669"/>
    <property type="project" value="TreeGrafter"/>
</dbReference>
<dbReference type="EMBL" id="DPIY01000005">
    <property type="protein sequence ID" value="HCT56349.1"/>
    <property type="molecule type" value="Genomic_DNA"/>
</dbReference>
<dbReference type="InterPro" id="IPR051161">
    <property type="entry name" value="Mannose-6P_isomerase_type2"/>
</dbReference>
<evidence type="ECO:0000259" key="1">
    <source>
        <dbReference type="Pfam" id="PF00483"/>
    </source>
</evidence>
<name>A0A3D4V5E5_9BACT</name>
<gene>
    <name evidence="2" type="ORF">DGD08_03960</name>
</gene>
<dbReference type="InterPro" id="IPR029044">
    <property type="entry name" value="Nucleotide-diphossugar_trans"/>
</dbReference>
<dbReference type="Proteomes" id="UP000264071">
    <property type="component" value="Unassembled WGS sequence"/>
</dbReference>
<dbReference type="OMA" id="VTHINYR"/>
<dbReference type="Gene3D" id="3.90.550.10">
    <property type="entry name" value="Spore Coat Polysaccharide Biosynthesis Protein SpsA, Chain A"/>
    <property type="match status" value="1"/>
</dbReference>
<organism evidence="2 3">
    <name type="scientific">Gemmatimonas aurantiaca</name>
    <dbReference type="NCBI Taxonomy" id="173480"/>
    <lineage>
        <taxon>Bacteria</taxon>
        <taxon>Pseudomonadati</taxon>
        <taxon>Gemmatimonadota</taxon>
        <taxon>Gemmatimonadia</taxon>
        <taxon>Gemmatimonadales</taxon>
        <taxon>Gemmatimonadaceae</taxon>
        <taxon>Gemmatimonas</taxon>
    </lineage>
</organism>